<dbReference type="InterPro" id="IPR043502">
    <property type="entry name" value="DNA/RNA_pol_sf"/>
</dbReference>
<keyword evidence="2" id="KW-0695">RNA-directed DNA polymerase</keyword>
<accession>A0A4Y2H790</accession>
<keyword evidence="2" id="KW-0548">Nucleotidyltransferase</keyword>
<keyword evidence="2" id="KW-0808">Transferase</keyword>
<dbReference type="EMBL" id="BGPR01001803">
    <property type="protein sequence ID" value="GBM62162.1"/>
    <property type="molecule type" value="Genomic_DNA"/>
</dbReference>
<evidence type="ECO:0000313" key="3">
    <source>
        <dbReference type="Proteomes" id="UP000499080"/>
    </source>
</evidence>
<dbReference type="InterPro" id="IPR000477">
    <property type="entry name" value="RT_dom"/>
</dbReference>
<sequence length="468" mass="53727">MKNISAGDATSFNDLSSDHNPVFFEINISSNFAAPSKKISITDWISFGEIIHNSIPGNPKMNTIEDIDNCINQFTCNITTAINLSTKARHVTGPFRQLTPFILEKIKLKNSFRKLYQQTFSPPPHQRKAYKLQKEIHDDIEEFDNNRWKETIQDINPEDNTLYEMNRKLTKKFTPTPPILDTDGMKYTPLGKENAFRHSLENSFQEDPEPYCNIHISKGNRTIKNYFTNPKNSEKPELVTPGEVIQLIKKINPRKATGPDGVPNKALRMLTLNAVTHLTKIFSRCLSLLHFPEAWKRAHVLMFPKPNQNHKLPDSYRPISLLSNIGKLYEKLLLKRIKTHCEDDHIIPHEQFGFKEKHSCTHQLLRVTNKIVHGFNAKHFTGGVFLDVRKAFDRMWHQGLIAKMINSKFPDYLISIINNFLTNRTFQVRVNQILSNVGVIQTGTPQGISLSQPYTISTIRTSPITRTS</sequence>
<comment type="caution">
    <text evidence="2">The sequence shown here is derived from an EMBL/GenBank/DDBJ whole genome shotgun (WGS) entry which is preliminary data.</text>
</comment>
<name>A0A4Y2H790_ARAVE</name>
<dbReference type="Proteomes" id="UP000499080">
    <property type="component" value="Unassembled WGS sequence"/>
</dbReference>
<dbReference type="PROSITE" id="PS50878">
    <property type="entry name" value="RT_POL"/>
    <property type="match status" value="1"/>
</dbReference>
<gene>
    <name evidence="2" type="primary">pol_290</name>
    <name evidence="2" type="ORF">AVEN_56792_1</name>
</gene>
<evidence type="ECO:0000259" key="1">
    <source>
        <dbReference type="PROSITE" id="PS50878"/>
    </source>
</evidence>
<keyword evidence="3" id="KW-1185">Reference proteome</keyword>
<dbReference type="SUPFAM" id="SSF56672">
    <property type="entry name" value="DNA/RNA polymerases"/>
    <property type="match status" value="1"/>
</dbReference>
<dbReference type="PANTHER" id="PTHR19446">
    <property type="entry name" value="REVERSE TRANSCRIPTASES"/>
    <property type="match status" value="1"/>
</dbReference>
<evidence type="ECO:0000313" key="2">
    <source>
        <dbReference type="EMBL" id="GBM62162.1"/>
    </source>
</evidence>
<dbReference type="GO" id="GO:0003964">
    <property type="term" value="F:RNA-directed DNA polymerase activity"/>
    <property type="evidence" value="ECO:0007669"/>
    <property type="project" value="UniProtKB-KW"/>
</dbReference>
<protein>
    <submittedName>
        <fullName evidence="2">RNA-directed DNA polymerase from mobile element jockey</fullName>
    </submittedName>
</protein>
<dbReference type="Pfam" id="PF00078">
    <property type="entry name" value="RVT_1"/>
    <property type="match status" value="1"/>
</dbReference>
<organism evidence="2 3">
    <name type="scientific">Araneus ventricosus</name>
    <name type="common">Orbweaver spider</name>
    <name type="synonym">Epeira ventricosa</name>
    <dbReference type="NCBI Taxonomy" id="182803"/>
    <lineage>
        <taxon>Eukaryota</taxon>
        <taxon>Metazoa</taxon>
        <taxon>Ecdysozoa</taxon>
        <taxon>Arthropoda</taxon>
        <taxon>Chelicerata</taxon>
        <taxon>Arachnida</taxon>
        <taxon>Araneae</taxon>
        <taxon>Araneomorphae</taxon>
        <taxon>Entelegynae</taxon>
        <taxon>Araneoidea</taxon>
        <taxon>Araneidae</taxon>
        <taxon>Araneus</taxon>
    </lineage>
</organism>
<dbReference type="OrthoDB" id="10050074at2759"/>
<feature type="domain" description="Reverse transcriptase" evidence="1">
    <location>
        <begin position="284"/>
        <end position="468"/>
    </location>
</feature>
<dbReference type="CDD" id="cd01650">
    <property type="entry name" value="RT_nLTR_like"/>
    <property type="match status" value="1"/>
</dbReference>
<proteinExistence type="predicted"/>
<dbReference type="AlphaFoldDB" id="A0A4Y2H790"/>
<reference evidence="2 3" key="1">
    <citation type="journal article" date="2019" name="Sci. Rep.">
        <title>Orb-weaving spider Araneus ventricosus genome elucidates the spidroin gene catalogue.</title>
        <authorList>
            <person name="Kono N."/>
            <person name="Nakamura H."/>
            <person name="Ohtoshi R."/>
            <person name="Moran D.A.P."/>
            <person name="Shinohara A."/>
            <person name="Yoshida Y."/>
            <person name="Fujiwara M."/>
            <person name="Mori M."/>
            <person name="Tomita M."/>
            <person name="Arakawa K."/>
        </authorList>
    </citation>
    <scope>NUCLEOTIDE SEQUENCE [LARGE SCALE GENOMIC DNA]</scope>
</reference>